<comment type="caution">
    <text evidence="1">The sequence shown here is derived from an EMBL/GenBank/DDBJ whole genome shotgun (WGS) entry which is preliminary data.</text>
</comment>
<proteinExistence type="predicted"/>
<protein>
    <submittedName>
        <fullName evidence="1">Uncharacterized protein</fullName>
    </submittedName>
</protein>
<keyword evidence="2" id="KW-1185">Reference proteome</keyword>
<organism evidence="1 2">
    <name type="scientific">Dyadobacter endophyticus</name>
    <dbReference type="NCBI Taxonomy" id="1749036"/>
    <lineage>
        <taxon>Bacteria</taxon>
        <taxon>Pseudomonadati</taxon>
        <taxon>Bacteroidota</taxon>
        <taxon>Cytophagia</taxon>
        <taxon>Cytophagales</taxon>
        <taxon>Spirosomataceae</taxon>
        <taxon>Dyadobacter</taxon>
    </lineage>
</organism>
<reference evidence="2" key="1">
    <citation type="journal article" date="2019" name="Int. J. Syst. Evol. Microbiol.">
        <title>The Global Catalogue of Microorganisms (GCM) 10K type strain sequencing project: providing services to taxonomists for standard genome sequencing and annotation.</title>
        <authorList>
            <consortium name="The Broad Institute Genomics Platform"/>
            <consortium name="The Broad Institute Genome Sequencing Center for Infectious Disease"/>
            <person name="Wu L."/>
            <person name="Ma J."/>
        </authorList>
    </citation>
    <scope>NUCLEOTIDE SEQUENCE [LARGE SCALE GENOMIC DNA]</scope>
    <source>
        <strain evidence="2">CGMCC 1.15288</strain>
    </source>
</reference>
<dbReference type="EMBL" id="BMIA01000001">
    <property type="protein sequence ID" value="GGH28971.1"/>
    <property type="molecule type" value="Genomic_DNA"/>
</dbReference>
<evidence type="ECO:0000313" key="1">
    <source>
        <dbReference type="EMBL" id="GGH28971.1"/>
    </source>
</evidence>
<evidence type="ECO:0000313" key="2">
    <source>
        <dbReference type="Proteomes" id="UP000600214"/>
    </source>
</evidence>
<sequence>MLSLLACDTETNVGPKSGQGLTKAEFLGRMIVQERYWRIEEMARQEEDQIATVNVREVSPLLNSHYLNEVIPMVAVQFGRGYFGKGVVSEMKMSGAYGNVPFGEFKCVMMPRTVKESGEWAWDSERKVMKFPLPESIRSLAGALSGSDWRPDSGYVASEPAPLFRGVEEARRAASSERIRIVVEEQTEAGKITYAFIMRAAWMTDVEYRDAEHKLGVSIY</sequence>
<dbReference type="Proteomes" id="UP000600214">
    <property type="component" value="Unassembled WGS sequence"/>
</dbReference>
<accession>A0ABQ1YLY2</accession>
<name>A0ABQ1YLY2_9BACT</name>
<gene>
    <name evidence="1" type="ORF">GCM10007423_15940</name>
</gene>